<dbReference type="AlphaFoldDB" id="A0A837HUJ9"/>
<gene>
    <name evidence="1" type="ORF">UT35_C0006G0010</name>
</gene>
<reference evidence="1 2" key="1">
    <citation type="journal article" date="2015" name="Nature">
        <title>rRNA introns, odd ribosomes, and small enigmatic genomes across a large radiation of phyla.</title>
        <authorList>
            <person name="Brown C.T."/>
            <person name="Hug L.A."/>
            <person name="Thomas B.C."/>
            <person name="Sharon I."/>
            <person name="Castelle C.J."/>
            <person name="Singh A."/>
            <person name="Wilkins M.J."/>
            <person name="Williams K.H."/>
            <person name="Banfield J.F."/>
        </authorList>
    </citation>
    <scope>NUCLEOTIDE SEQUENCE [LARGE SCALE GENOMIC DNA]</scope>
</reference>
<accession>A0A837HUJ9</accession>
<dbReference type="GO" id="GO:0006281">
    <property type="term" value="P:DNA repair"/>
    <property type="evidence" value="ECO:0007669"/>
    <property type="project" value="TreeGrafter"/>
</dbReference>
<dbReference type="GO" id="GO:0008967">
    <property type="term" value="F:phosphoglycolate phosphatase activity"/>
    <property type="evidence" value="ECO:0007669"/>
    <property type="project" value="TreeGrafter"/>
</dbReference>
<dbReference type="Pfam" id="PF13419">
    <property type="entry name" value="HAD_2"/>
    <property type="match status" value="1"/>
</dbReference>
<dbReference type="Proteomes" id="UP000033996">
    <property type="component" value="Unassembled WGS sequence"/>
</dbReference>
<organism evidence="1 2">
    <name type="scientific">Candidatus Yanofskybacteria bacterium GW2011_GWD1_39_16</name>
    <dbReference type="NCBI Taxonomy" id="1619030"/>
    <lineage>
        <taxon>Bacteria</taxon>
        <taxon>Candidatus Yanofskyibacteriota</taxon>
    </lineage>
</organism>
<dbReference type="InterPro" id="IPR023214">
    <property type="entry name" value="HAD_sf"/>
</dbReference>
<dbReference type="Gene3D" id="1.10.150.240">
    <property type="entry name" value="Putative phosphatase, domain 2"/>
    <property type="match status" value="1"/>
</dbReference>
<dbReference type="NCBIfam" id="TIGR01549">
    <property type="entry name" value="HAD-SF-IA-v1"/>
    <property type="match status" value="1"/>
</dbReference>
<dbReference type="SFLD" id="SFLDG01129">
    <property type="entry name" value="C1.5:_HAD__Beta-PGM__Phosphata"/>
    <property type="match status" value="1"/>
</dbReference>
<dbReference type="PANTHER" id="PTHR43434">
    <property type="entry name" value="PHOSPHOGLYCOLATE PHOSPHATASE"/>
    <property type="match status" value="1"/>
</dbReference>
<evidence type="ECO:0000313" key="1">
    <source>
        <dbReference type="EMBL" id="KKR09411.1"/>
    </source>
</evidence>
<dbReference type="InterPro" id="IPR006439">
    <property type="entry name" value="HAD-SF_hydro_IA"/>
</dbReference>
<dbReference type="InterPro" id="IPR036412">
    <property type="entry name" value="HAD-like_sf"/>
</dbReference>
<protein>
    <recommendedName>
        <fullName evidence="3">Phosphoglycolate phosphatase</fullName>
    </recommendedName>
</protein>
<evidence type="ECO:0000313" key="2">
    <source>
        <dbReference type="Proteomes" id="UP000033996"/>
    </source>
</evidence>
<dbReference type="SFLD" id="SFLDS00003">
    <property type="entry name" value="Haloacid_Dehalogenase"/>
    <property type="match status" value="1"/>
</dbReference>
<comment type="caution">
    <text evidence="1">The sequence shown here is derived from an EMBL/GenBank/DDBJ whole genome shotgun (WGS) entry which is preliminary data.</text>
</comment>
<dbReference type="InterPro" id="IPR050155">
    <property type="entry name" value="HAD-like_hydrolase_sf"/>
</dbReference>
<dbReference type="EMBL" id="LBWL01000006">
    <property type="protein sequence ID" value="KKR09411.1"/>
    <property type="molecule type" value="Genomic_DNA"/>
</dbReference>
<dbReference type="GO" id="GO:0005829">
    <property type="term" value="C:cytosol"/>
    <property type="evidence" value="ECO:0007669"/>
    <property type="project" value="TreeGrafter"/>
</dbReference>
<dbReference type="Gene3D" id="3.40.50.1000">
    <property type="entry name" value="HAD superfamily/HAD-like"/>
    <property type="match status" value="1"/>
</dbReference>
<sequence length="221" mass="25843">MRLRTSRSYQSKRTKDKTIIFDFDGVLADSFEMFYSLISQSMYFAGLTISRAQYRNLFLGNIHEEFIKFLKTEEKYKLFTDFRSNNYDRHYARTKLFDEVVNFLQQIKESYFIAIASSGKRDAIVKLLQKNRIKHYFDLICATDKMTKENMLMDIISKSGNNSRETIMVTDTVGDLVVAKKIGIKTVAVTWGFHSAKTLKSAKPDYIARNFKILRKQLEII</sequence>
<evidence type="ECO:0008006" key="3">
    <source>
        <dbReference type="Google" id="ProtNLM"/>
    </source>
</evidence>
<proteinExistence type="predicted"/>
<name>A0A837HUJ9_9BACT</name>
<dbReference type="SUPFAM" id="SSF56784">
    <property type="entry name" value="HAD-like"/>
    <property type="match status" value="1"/>
</dbReference>
<dbReference type="InterPro" id="IPR041492">
    <property type="entry name" value="HAD_2"/>
</dbReference>
<dbReference type="PANTHER" id="PTHR43434:SF1">
    <property type="entry name" value="PHOSPHOGLYCOLATE PHOSPHATASE"/>
    <property type="match status" value="1"/>
</dbReference>
<dbReference type="InterPro" id="IPR023198">
    <property type="entry name" value="PGP-like_dom2"/>
</dbReference>